<name>A0A9P8P7I3_9ASCO</name>
<evidence type="ECO:0000313" key="2">
    <source>
        <dbReference type="Proteomes" id="UP000769528"/>
    </source>
</evidence>
<reference evidence="1" key="2">
    <citation type="submission" date="2021-01" db="EMBL/GenBank/DDBJ databases">
        <authorList>
            <person name="Schikora-Tamarit M.A."/>
        </authorList>
    </citation>
    <scope>NUCLEOTIDE SEQUENCE</scope>
    <source>
        <strain evidence="1">CBS6341</strain>
    </source>
</reference>
<organism evidence="1 2">
    <name type="scientific">Wickerhamomyces mucosus</name>
    <dbReference type="NCBI Taxonomy" id="1378264"/>
    <lineage>
        <taxon>Eukaryota</taxon>
        <taxon>Fungi</taxon>
        <taxon>Dikarya</taxon>
        <taxon>Ascomycota</taxon>
        <taxon>Saccharomycotina</taxon>
        <taxon>Saccharomycetes</taxon>
        <taxon>Phaffomycetales</taxon>
        <taxon>Wickerhamomycetaceae</taxon>
        <taxon>Wickerhamomyces</taxon>
    </lineage>
</organism>
<reference evidence="1" key="1">
    <citation type="journal article" date="2021" name="Open Biol.">
        <title>Shared evolutionary footprints suggest mitochondrial oxidative damage underlies multiple complex I losses in fungi.</title>
        <authorList>
            <person name="Schikora-Tamarit M.A."/>
            <person name="Marcet-Houben M."/>
            <person name="Nosek J."/>
            <person name="Gabaldon T."/>
        </authorList>
    </citation>
    <scope>NUCLEOTIDE SEQUENCE</scope>
    <source>
        <strain evidence="1">CBS6341</strain>
    </source>
</reference>
<accession>A0A9P8P7I3</accession>
<comment type="caution">
    <text evidence="1">The sequence shown here is derived from an EMBL/GenBank/DDBJ whole genome shotgun (WGS) entry which is preliminary data.</text>
</comment>
<evidence type="ECO:0000313" key="1">
    <source>
        <dbReference type="EMBL" id="KAH3666399.1"/>
    </source>
</evidence>
<dbReference type="EMBL" id="JAEUBF010001445">
    <property type="protein sequence ID" value="KAH3666399.1"/>
    <property type="molecule type" value="Genomic_DNA"/>
</dbReference>
<dbReference type="Proteomes" id="UP000769528">
    <property type="component" value="Unassembled WGS sequence"/>
</dbReference>
<proteinExistence type="predicted"/>
<dbReference type="AlphaFoldDB" id="A0A9P8P7I3"/>
<protein>
    <submittedName>
        <fullName evidence="1">Uncharacterized protein</fullName>
    </submittedName>
</protein>
<sequence>MSCSQQPLSSTLGCNLNVNSTSIPINNITTVILRPLNGTTIPRADIFEGKAWALTTLDIRKKWKADAKRYIVLKVHRWFINKMKKRRERKKLLKEIDSNNEDNLTIKSGDISLIDFFNNKKVFANELEEWFRSDIFTKEQLDSIFDPLNEIFVDKIKECLPVSAGKATESTVTNLHYVTLSNGQKWRLETFDSIYYEIKSYSQTIQFKNLFDYNTELSYDSEAVHFNYKLNFDKLNENEDSFNQCIGFSNKQFEIISGNIDFNTINIEDFL</sequence>
<gene>
    <name evidence="1" type="ORF">WICMUC_005667</name>
</gene>
<keyword evidence="2" id="KW-1185">Reference proteome</keyword>